<dbReference type="EMBL" id="NFDL01000131">
    <property type="protein sequence ID" value="OTY32162.1"/>
    <property type="molecule type" value="Genomic_DNA"/>
</dbReference>
<evidence type="ECO:0000313" key="3">
    <source>
        <dbReference type="Proteomes" id="UP000195089"/>
    </source>
</evidence>
<organism evidence="2 3">
    <name type="scientific">Bacillus thuringiensis serovar pingluonsis</name>
    <dbReference type="NCBI Taxonomy" id="180881"/>
    <lineage>
        <taxon>Bacteria</taxon>
        <taxon>Bacillati</taxon>
        <taxon>Bacillota</taxon>
        <taxon>Bacilli</taxon>
        <taxon>Bacillales</taxon>
        <taxon>Bacillaceae</taxon>
        <taxon>Bacillus</taxon>
        <taxon>Bacillus cereus group</taxon>
    </lineage>
</organism>
<comment type="caution">
    <text evidence="2">The sequence shown here is derived from an EMBL/GenBank/DDBJ whole genome shotgun (WGS) entry which is preliminary data.</text>
</comment>
<dbReference type="AlphaFoldDB" id="A0A243AV01"/>
<feature type="transmembrane region" description="Helical" evidence="1">
    <location>
        <begin position="6"/>
        <end position="25"/>
    </location>
</feature>
<gene>
    <name evidence="2" type="ORF">BK742_29430</name>
</gene>
<reference evidence="2 3" key="1">
    <citation type="submission" date="2016-10" db="EMBL/GenBank/DDBJ databases">
        <title>Comparative genomics of Bacillus thuringiensis reveals a path to pathogens against multiple invertebrate hosts.</title>
        <authorList>
            <person name="Zheng J."/>
            <person name="Gao Q."/>
            <person name="Liu H."/>
            <person name="Peng D."/>
            <person name="Ruan L."/>
            <person name="Sun M."/>
        </authorList>
    </citation>
    <scope>NUCLEOTIDE SEQUENCE [LARGE SCALE GENOMIC DNA]</scope>
    <source>
        <strain evidence="2">BGSC 4BX1</strain>
    </source>
</reference>
<sequence>MEDTTSLVVFAMFIACSVWLLYITYEPIKRWAWSDGKQNKKTHGSGSFEKISCYKYITESRGIVHGFN</sequence>
<protein>
    <recommendedName>
        <fullName evidence="4">Phage protein</fullName>
    </recommendedName>
</protein>
<proteinExistence type="predicted"/>
<accession>A0A243AV01</accession>
<evidence type="ECO:0000313" key="2">
    <source>
        <dbReference type="EMBL" id="OTY32162.1"/>
    </source>
</evidence>
<name>A0A243AV01_BACTU</name>
<keyword evidence="1" id="KW-1133">Transmembrane helix</keyword>
<keyword evidence="1" id="KW-0812">Transmembrane</keyword>
<evidence type="ECO:0008006" key="4">
    <source>
        <dbReference type="Google" id="ProtNLM"/>
    </source>
</evidence>
<evidence type="ECO:0000256" key="1">
    <source>
        <dbReference type="SAM" id="Phobius"/>
    </source>
</evidence>
<dbReference type="Proteomes" id="UP000195089">
    <property type="component" value="Unassembled WGS sequence"/>
</dbReference>
<keyword evidence="1" id="KW-0472">Membrane</keyword>